<dbReference type="GO" id="GO:0006281">
    <property type="term" value="P:DNA repair"/>
    <property type="evidence" value="ECO:0007669"/>
    <property type="project" value="UniProtKB-ARBA"/>
</dbReference>
<dbReference type="Proteomes" id="UP000285301">
    <property type="component" value="Unassembled WGS sequence"/>
</dbReference>
<dbReference type="AlphaFoldDB" id="A0A3S3NTR7"/>
<dbReference type="HAMAP" id="MF_03030">
    <property type="entry name" value="MGME1"/>
    <property type="match status" value="1"/>
</dbReference>
<dbReference type="GO" id="GO:0005739">
    <property type="term" value="C:mitochondrion"/>
    <property type="evidence" value="ECO:0007669"/>
    <property type="project" value="TreeGrafter"/>
</dbReference>
<dbReference type="EMBL" id="NCKU01008834">
    <property type="protein sequence ID" value="RWS01658.1"/>
    <property type="molecule type" value="Genomic_DNA"/>
</dbReference>
<accession>A0A3S3NTR7</accession>
<dbReference type="OrthoDB" id="5777131at2759"/>
<evidence type="ECO:0000313" key="2">
    <source>
        <dbReference type="EMBL" id="RWS01658.1"/>
    </source>
</evidence>
<sequence length="289" mass="33397">TALVKCAQIEPQIAQFINFSPNIKETNESILTFPLFNPWRTVSSDRIEVNREANETDAFNKRQQVLTDLQLNPAKFPSVTKILQSSMSQTSIEALEKWKAEMIEKLGRDGFAEFQKQTFTRGRLLHQCIAHQLQGEQNIEIDELIKPLWQSLTHIFPSINEVKFIEKTVKHPYLCYKGIVDCVAYYNKELVVIDWKTSARTKPFISNLYDEPLQAVAYLGALNFDLAFSHIQVDKVAIVIAYTNGTPAQVHKLSTESCQNYWKHWLSRLKKHWEIVRDKNEQENEGALN</sequence>
<dbReference type="GO" id="GO:0008297">
    <property type="term" value="F:single-stranded DNA exodeoxyribonuclease activity"/>
    <property type="evidence" value="ECO:0007669"/>
    <property type="project" value="TreeGrafter"/>
</dbReference>
<dbReference type="EMBL" id="NCKU01008843">
    <property type="protein sequence ID" value="RWS01650.1"/>
    <property type="molecule type" value="Genomic_DNA"/>
</dbReference>
<evidence type="ECO:0000313" key="1">
    <source>
        <dbReference type="EMBL" id="RWS01650.1"/>
    </source>
</evidence>
<dbReference type="GO" id="GO:0006264">
    <property type="term" value="P:mitochondrial DNA replication"/>
    <property type="evidence" value="ECO:0007669"/>
    <property type="project" value="TreeGrafter"/>
</dbReference>
<reference evidence="2" key="2">
    <citation type="submission" date="2018-11" db="EMBL/GenBank/DDBJ databases">
        <title>Trombidioid mite genomics.</title>
        <authorList>
            <person name="Dong X."/>
        </authorList>
    </citation>
    <scope>NUCLEOTIDE SEQUENCE</scope>
    <source>
        <strain evidence="2">UoL-WK</strain>
    </source>
</reference>
<name>A0A3S3NTR7_9ACAR</name>
<dbReference type="PANTHER" id="PTHR31340">
    <property type="entry name" value="MITOCHONDRIAL GENOME MAINTENANCE EXONUCLEASE 1"/>
    <property type="match status" value="1"/>
</dbReference>
<feature type="non-terminal residue" evidence="2">
    <location>
        <position position="289"/>
    </location>
</feature>
<organism evidence="2 3">
    <name type="scientific">Dinothrombium tinctorium</name>
    <dbReference type="NCBI Taxonomy" id="1965070"/>
    <lineage>
        <taxon>Eukaryota</taxon>
        <taxon>Metazoa</taxon>
        <taxon>Ecdysozoa</taxon>
        <taxon>Arthropoda</taxon>
        <taxon>Chelicerata</taxon>
        <taxon>Arachnida</taxon>
        <taxon>Acari</taxon>
        <taxon>Acariformes</taxon>
        <taxon>Trombidiformes</taxon>
        <taxon>Prostigmata</taxon>
        <taxon>Anystina</taxon>
        <taxon>Parasitengona</taxon>
        <taxon>Trombidioidea</taxon>
        <taxon>Trombidiidae</taxon>
        <taxon>Dinothrombium</taxon>
    </lineage>
</organism>
<proteinExistence type="inferred from homology"/>
<protein>
    <submittedName>
        <fullName evidence="2">Uncharacterized protein</fullName>
    </submittedName>
</protein>
<comment type="caution">
    <text evidence="2">The sequence shown here is derived from an EMBL/GenBank/DDBJ whole genome shotgun (WGS) entry which is preliminary data.</text>
</comment>
<feature type="non-terminal residue" evidence="2">
    <location>
        <position position="1"/>
    </location>
</feature>
<dbReference type="PANTHER" id="PTHR31340:SF3">
    <property type="entry name" value="MITOCHONDRIAL GENOME MAINTENANCE EXONUCLEASE 1"/>
    <property type="match status" value="1"/>
</dbReference>
<gene>
    <name evidence="1" type="ORF">B4U79_01346</name>
    <name evidence="2" type="ORF">B4U79_10667</name>
</gene>
<keyword evidence="3" id="KW-1185">Reference proteome</keyword>
<dbReference type="Gene3D" id="3.90.320.10">
    <property type="match status" value="1"/>
</dbReference>
<evidence type="ECO:0000313" key="3">
    <source>
        <dbReference type="Proteomes" id="UP000285301"/>
    </source>
</evidence>
<dbReference type="STRING" id="1965070.A0A3S3NTR7"/>
<dbReference type="InterPro" id="IPR011335">
    <property type="entry name" value="Restrct_endonuc-II-like"/>
</dbReference>
<dbReference type="SUPFAM" id="SSF52980">
    <property type="entry name" value="Restriction endonuclease-like"/>
    <property type="match status" value="1"/>
</dbReference>
<reference evidence="2 3" key="1">
    <citation type="journal article" date="2018" name="Gigascience">
        <title>Genomes of trombidid mites reveal novel predicted allergens and laterally-transferred genes associated with secondary metabolism.</title>
        <authorList>
            <person name="Dong X."/>
            <person name="Chaisiri K."/>
            <person name="Xia D."/>
            <person name="Armstrong S.D."/>
            <person name="Fang Y."/>
            <person name="Donnelly M.J."/>
            <person name="Kadowaki T."/>
            <person name="McGarry J.W."/>
            <person name="Darby A.C."/>
            <person name="Makepeace B.L."/>
        </authorList>
    </citation>
    <scope>NUCLEOTIDE SEQUENCE [LARGE SCALE GENOMIC DNA]</scope>
    <source>
        <strain evidence="2">UoL-WK</strain>
    </source>
</reference>
<dbReference type="InterPro" id="IPR011604">
    <property type="entry name" value="PDDEXK-like_dom_sf"/>
</dbReference>